<proteinExistence type="predicted"/>
<dbReference type="EMBL" id="CAJOBF010001919">
    <property type="protein sequence ID" value="CAF3995338.1"/>
    <property type="molecule type" value="Genomic_DNA"/>
</dbReference>
<protein>
    <submittedName>
        <fullName evidence="1">Uncharacterized protein</fullName>
    </submittedName>
</protein>
<gene>
    <name evidence="2" type="ORF">SMN809_LOCUS16437</name>
    <name evidence="1" type="ORF">UXM345_LOCUS15850</name>
</gene>
<evidence type="ECO:0000313" key="3">
    <source>
        <dbReference type="Proteomes" id="UP000663842"/>
    </source>
</evidence>
<dbReference type="Proteomes" id="UP000676336">
    <property type="component" value="Unassembled WGS sequence"/>
</dbReference>
<organism evidence="1 3">
    <name type="scientific">Rotaria magnacalcarata</name>
    <dbReference type="NCBI Taxonomy" id="392030"/>
    <lineage>
        <taxon>Eukaryota</taxon>
        <taxon>Metazoa</taxon>
        <taxon>Spiralia</taxon>
        <taxon>Gnathifera</taxon>
        <taxon>Rotifera</taxon>
        <taxon>Eurotatoria</taxon>
        <taxon>Bdelloidea</taxon>
        <taxon>Philodinida</taxon>
        <taxon>Philodinidae</taxon>
        <taxon>Rotaria</taxon>
    </lineage>
</organism>
<name>A0A819NE10_9BILA</name>
<dbReference type="EMBL" id="CAJOBI010007344">
    <property type="protein sequence ID" value="CAF4083372.1"/>
    <property type="molecule type" value="Genomic_DNA"/>
</dbReference>
<dbReference type="AlphaFoldDB" id="A0A819NE10"/>
<evidence type="ECO:0000313" key="1">
    <source>
        <dbReference type="EMBL" id="CAF3995338.1"/>
    </source>
</evidence>
<evidence type="ECO:0000313" key="2">
    <source>
        <dbReference type="EMBL" id="CAF4083372.1"/>
    </source>
</evidence>
<dbReference type="Proteomes" id="UP000663842">
    <property type="component" value="Unassembled WGS sequence"/>
</dbReference>
<sequence>MSSSENDVVYLELNENGQHVLPFSRRVIDFDLPLLIKPSLPCVRGMSDTESHPQTAEKASDEKAKNDACLFIVNRMKSMYRWNQLYAPSNYNGDEPVYGDYYEYDEYDGDDEIESRSMPNDFINPLEYQAHVADRQRTIEQEVLSLQQRWGRQIEIFRELLHKCFILCDSVVRTFGPFYEQLHQTNDEPQMMCE</sequence>
<accession>A0A819NE10</accession>
<reference evidence="1" key="1">
    <citation type="submission" date="2021-02" db="EMBL/GenBank/DDBJ databases">
        <authorList>
            <person name="Nowell W R."/>
        </authorList>
    </citation>
    <scope>NUCLEOTIDE SEQUENCE</scope>
</reference>
<comment type="caution">
    <text evidence="1">The sequence shown here is derived from an EMBL/GenBank/DDBJ whole genome shotgun (WGS) entry which is preliminary data.</text>
</comment>